<dbReference type="InterPro" id="IPR006943">
    <property type="entry name" value="DUF641_pln"/>
</dbReference>
<sequence>MPEMDGSSAKPPQISEMFQKFALAFKTKTFEFFSEEENNNASPLFDDIDGFSLLDSTEEIIPDQKVVVIKPDPDPSNNSSPPPLLPQPQSPPPPPPPQIIPPPPPPESREPETPPPPLTSAQIREMTHALVSSVFAAVSAFEASYFQLQSAHVPFVEEHVTSADKVLVSHLQRLSELKRFYSNSEPCGFPLGLRLEAEVEENQSKLRTLGTVSNRLQWELEQKHDEVVALRAKLDEIHRGNVNLSKKLCARALNPSSDVLLTVKVFDSLLLDASRATHRFTKILIGLMRKAGWDLGLAANAVHPNVDYAKKGHNQYALLSYVCLGMFHGFDSLNFGMEEPVVLNGHGSDLEDRDGCLKQLLEHVSSNPMDLLGIHPGCKFSRFCEHKYERLIHPSIESSIFVNLEEKEAVLNSWRSLSMFYETFVGMASAVWTLHKLSYAFNPAVEIFQVERGVEFSMIYMEDVTKRLTWPNKGRAKVGFSVLPGFKIGRVVIQSQITCVELTVQNIPLILAGLIQLQDMSCERTGSISYNLSFPLALVGEFICFGSHLALQIDIPRGVMLAAIDAILPPRVFDRRLQEDWASDAGEGPRILMSLRIDFGSMGKWCLQSPFLLLHSTVIDLQEAKDSIDEENPRPTSSTRSYIMWYQEHLHLDTFVHVFLQFLAYRLNFESNSWNWKGGLVPSLEEFESRKDPGPTSSTWSYIKGQPLMVKEECKEVSVFFKRLAKKESHFAIKTNIKETSLLRQPPHLLLCKKTLVSTATPLGLEVIPKVKELLDEGLWCLQSPFLLLHSAVIDLQEAKDSIDEEDPRPTSSTWSYIKGQPLMVKEECKEVSVFFKRLAKKESHFVIKTNIKETYLLRQPPHLVLCKKTLVSTATPLRLEVIPHVNELLDEGVEGRNLEFQEPLDLRSNPFQGEGMMQSYPQGHWI</sequence>
<dbReference type="GO" id="GO:0009639">
    <property type="term" value="P:response to red or far red light"/>
    <property type="evidence" value="ECO:0007669"/>
    <property type="project" value="InterPro"/>
</dbReference>
<evidence type="ECO:0000259" key="3">
    <source>
        <dbReference type="Pfam" id="PF24994"/>
    </source>
</evidence>
<organism evidence="4 5">
    <name type="scientific">Glycine soja</name>
    <name type="common">Wild soybean</name>
    <dbReference type="NCBI Taxonomy" id="3848"/>
    <lineage>
        <taxon>Eukaryota</taxon>
        <taxon>Viridiplantae</taxon>
        <taxon>Streptophyta</taxon>
        <taxon>Embryophyta</taxon>
        <taxon>Tracheophyta</taxon>
        <taxon>Spermatophyta</taxon>
        <taxon>Magnoliopsida</taxon>
        <taxon>eudicotyledons</taxon>
        <taxon>Gunneridae</taxon>
        <taxon>Pentapetalae</taxon>
        <taxon>rosids</taxon>
        <taxon>fabids</taxon>
        <taxon>Fabales</taxon>
        <taxon>Fabaceae</taxon>
        <taxon>Papilionoideae</taxon>
        <taxon>50 kb inversion clade</taxon>
        <taxon>NPAAA clade</taxon>
        <taxon>indigoferoid/millettioid clade</taxon>
        <taxon>Phaseoleae</taxon>
        <taxon>Glycine</taxon>
        <taxon>Glycine subgen. Soja</taxon>
    </lineage>
</organism>
<proteinExistence type="predicted"/>
<feature type="compositionally biased region" description="Pro residues" evidence="1">
    <location>
        <begin position="80"/>
        <end position="106"/>
    </location>
</feature>
<evidence type="ECO:0000313" key="4">
    <source>
        <dbReference type="EMBL" id="RZC28973.1"/>
    </source>
</evidence>
<protein>
    <submittedName>
        <fullName evidence="4">Protein GRAVITROPIC IN THE LIGHT 1</fullName>
    </submittedName>
</protein>
<evidence type="ECO:0000313" key="5">
    <source>
        <dbReference type="Proteomes" id="UP000289340"/>
    </source>
</evidence>
<feature type="region of interest" description="Disordered" evidence="1">
    <location>
        <begin position="66"/>
        <end position="120"/>
    </location>
</feature>
<dbReference type="PANTHER" id="PTHR31161">
    <property type="entry name" value="PROTEIN GRAVITROPIC IN THE LIGHT 1"/>
    <property type="match status" value="1"/>
</dbReference>
<dbReference type="Pfam" id="PF04859">
    <property type="entry name" value="DUF641"/>
    <property type="match status" value="1"/>
</dbReference>
<dbReference type="EMBL" id="QZWG01000001">
    <property type="protein sequence ID" value="RZC28973.1"/>
    <property type="molecule type" value="Genomic_DNA"/>
</dbReference>
<feature type="domain" description="GIL1/IRKI C-terminal" evidence="3">
    <location>
        <begin position="447"/>
        <end position="497"/>
    </location>
</feature>
<reference evidence="4 5" key="1">
    <citation type="submission" date="2018-09" db="EMBL/GenBank/DDBJ databases">
        <title>A high-quality reference genome of wild soybean provides a powerful tool to mine soybean genomes.</title>
        <authorList>
            <person name="Xie M."/>
            <person name="Chung C.Y.L."/>
            <person name="Li M.-W."/>
            <person name="Wong F.-L."/>
            <person name="Chan T.-F."/>
            <person name="Lam H.-M."/>
        </authorList>
    </citation>
    <scope>NUCLEOTIDE SEQUENCE [LARGE SCALE GENOMIC DNA]</scope>
    <source>
        <strain evidence="5">cv. W05</strain>
        <tissue evidence="4">Hypocotyl of etiolated seedlings</tissue>
    </source>
</reference>
<feature type="domain" description="DUF641" evidence="2">
    <location>
        <begin position="124"/>
        <end position="247"/>
    </location>
</feature>
<evidence type="ECO:0000259" key="2">
    <source>
        <dbReference type="Pfam" id="PF04859"/>
    </source>
</evidence>
<comment type="caution">
    <text evidence="4">The sequence shown here is derived from an EMBL/GenBank/DDBJ whole genome shotgun (WGS) entry which is preliminary data.</text>
</comment>
<evidence type="ECO:0000256" key="1">
    <source>
        <dbReference type="SAM" id="MobiDB-lite"/>
    </source>
</evidence>
<dbReference type="InterPro" id="IPR040225">
    <property type="entry name" value="GIL1-like"/>
</dbReference>
<dbReference type="InterPro" id="IPR056813">
    <property type="entry name" value="GIL1_IRKI_C"/>
</dbReference>
<dbReference type="Pfam" id="PF24994">
    <property type="entry name" value="GIL1_IRKI_C"/>
    <property type="match status" value="1"/>
</dbReference>
<keyword evidence="5" id="KW-1185">Reference proteome</keyword>
<dbReference type="GO" id="GO:0009959">
    <property type="term" value="P:negative gravitropism"/>
    <property type="evidence" value="ECO:0007669"/>
    <property type="project" value="InterPro"/>
</dbReference>
<dbReference type="AlphaFoldDB" id="A0A445M0G8"/>
<dbReference type="Proteomes" id="UP000289340">
    <property type="component" value="Chromosome 1"/>
</dbReference>
<gene>
    <name evidence="4" type="ORF">D0Y65_000805</name>
</gene>
<accession>A0A445M0G8</accession>
<name>A0A445M0G8_GLYSO</name>